<evidence type="ECO:0000256" key="1">
    <source>
        <dbReference type="ARBA" id="ARBA00000822"/>
    </source>
</evidence>
<dbReference type="EMBL" id="JAGSXJ010000064">
    <property type="protein sequence ID" value="KAH6656191.1"/>
    <property type="molecule type" value="Genomic_DNA"/>
</dbReference>
<dbReference type="SUPFAM" id="SSF54556">
    <property type="entry name" value="Chitinase insertion domain"/>
    <property type="match status" value="1"/>
</dbReference>
<keyword evidence="18" id="KW-1185">Reference proteome</keyword>
<dbReference type="InterPro" id="IPR029070">
    <property type="entry name" value="Chitinase_insertion_sf"/>
</dbReference>
<keyword evidence="5" id="KW-0964">Secreted</keyword>
<dbReference type="SMART" id="SM00257">
    <property type="entry name" value="LysM"/>
    <property type="match status" value="1"/>
</dbReference>
<comment type="catalytic activity">
    <reaction evidence="1">
        <text>Random endo-hydrolysis of N-acetyl-beta-D-glucosaminide (1-&gt;4)-beta-linkages in chitin and chitodextrins.</text>
        <dbReference type="EC" id="3.2.1.14"/>
    </reaction>
</comment>
<dbReference type="Pfam" id="PF00704">
    <property type="entry name" value="Glyco_hydro_18"/>
    <property type="match status" value="1"/>
</dbReference>
<evidence type="ECO:0000313" key="18">
    <source>
        <dbReference type="Proteomes" id="UP000770015"/>
    </source>
</evidence>
<dbReference type="InterPro" id="IPR001579">
    <property type="entry name" value="Glyco_hydro_18_chit_AS"/>
</dbReference>
<dbReference type="SMART" id="SM00636">
    <property type="entry name" value="Glyco_18"/>
    <property type="match status" value="1"/>
</dbReference>
<evidence type="ECO:0000256" key="2">
    <source>
        <dbReference type="ARBA" id="ARBA00004613"/>
    </source>
</evidence>
<feature type="domain" description="LysM" evidence="15">
    <location>
        <begin position="367"/>
        <end position="415"/>
    </location>
</feature>
<dbReference type="OrthoDB" id="73875at2759"/>
<feature type="domain" description="GH18" evidence="16">
    <location>
        <begin position="509"/>
        <end position="896"/>
    </location>
</feature>
<dbReference type="SUPFAM" id="SSF54106">
    <property type="entry name" value="LysM domain"/>
    <property type="match status" value="1"/>
</dbReference>
<evidence type="ECO:0000259" key="16">
    <source>
        <dbReference type="PROSITE" id="PS51910"/>
    </source>
</evidence>
<dbReference type="CDD" id="cd00035">
    <property type="entry name" value="ChtBD1"/>
    <property type="match status" value="1"/>
</dbReference>
<evidence type="ECO:0000256" key="6">
    <source>
        <dbReference type="ARBA" id="ARBA00022669"/>
    </source>
</evidence>
<dbReference type="Pfam" id="PF01476">
    <property type="entry name" value="LysM"/>
    <property type="match status" value="2"/>
</dbReference>
<dbReference type="SUPFAM" id="SSF51445">
    <property type="entry name" value="(Trans)glycosidases"/>
    <property type="match status" value="1"/>
</dbReference>
<evidence type="ECO:0000256" key="5">
    <source>
        <dbReference type="ARBA" id="ARBA00022525"/>
    </source>
</evidence>
<dbReference type="InterPro" id="IPR001223">
    <property type="entry name" value="Glyco_hydro18_cat"/>
</dbReference>
<keyword evidence="12" id="KW-0624">Polysaccharide degradation</keyword>
<dbReference type="Gene3D" id="3.20.20.80">
    <property type="entry name" value="Glycosidases"/>
    <property type="match status" value="1"/>
</dbReference>
<dbReference type="GO" id="GO:0008061">
    <property type="term" value="F:chitin binding"/>
    <property type="evidence" value="ECO:0007669"/>
    <property type="project" value="UniProtKB-KW"/>
</dbReference>
<dbReference type="PROSITE" id="PS01095">
    <property type="entry name" value="GH18_1"/>
    <property type="match status" value="1"/>
</dbReference>
<protein>
    <recommendedName>
        <fullName evidence="4">chitinase</fullName>
        <ecNumber evidence="4">3.2.1.14</ecNumber>
    </recommendedName>
</protein>
<evidence type="ECO:0000256" key="10">
    <source>
        <dbReference type="ARBA" id="ARBA00023277"/>
    </source>
</evidence>
<evidence type="ECO:0000256" key="4">
    <source>
        <dbReference type="ARBA" id="ARBA00012729"/>
    </source>
</evidence>
<dbReference type="GO" id="GO:0008843">
    <property type="term" value="F:endochitinase activity"/>
    <property type="evidence" value="ECO:0007669"/>
    <property type="project" value="UniProtKB-EC"/>
</dbReference>
<comment type="similarity">
    <text evidence="3">Belongs to the glycosyl hydrolase 18 family. Chitinase class V subfamily.</text>
</comment>
<evidence type="ECO:0000256" key="14">
    <source>
        <dbReference type="SAM" id="MobiDB-lite"/>
    </source>
</evidence>
<accession>A0A9P8UQ72</accession>
<dbReference type="Gene3D" id="3.10.50.10">
    <property type="match status" value="1"/>
</dbReference>
<evidence type="ECO:0000256" key="13">
    <source>
        <dbReference type="RuleBase" id="RU000489"/>
    </source>
</evidence>
<evidence type="ECO:0000256" key="7">
    <source>
        <dbReference type="ARBA" id="ARBA00022801"/>
    </source>
</evidence>
<evidence type="ECO:0000313" key="17">
    <source>
        <dbReference type="EMBL" id="KAH6656191.1"/>
    </source>
</evidence>
<dbReference type="SUPFAM" id="SSF57016">
    <property type="entry name" value="Plant lectins/antimicrobial peptides"/>
    <property type="match status" value="1"/>
</dbReference>
<reference evidence="17" key="1">
    <citation type="journal article" date="2021" name="Nat. Commun.">
        <title>Genetic determinants of endophytism in the Arabidopsis root mycobiome.</title>
        <authorList>
            <person name="Mesny F."/>
            <person name="Miyauchi S."/>
            <person name="Thiergart T."/>
            <person name="Pickel B."/>
            <person name="Atanasova L."/>
            <person name="Karlsson M."/>
            <person name="Huettel B."/>
            <person name="Barry K.W."/>
            <person name="Haridas S."/>
            <person name="Chen C."/>
            <person name="Bauer D."/>
            <person name="Andreopoulos W."/>
            <person name="Pangilinan J."/>
            <person name="LaButti K."/>
            <person name="Riley R."/>
            <person name="Lipzen A."/>
            <person name="Clum A."/>
            <person name="Drula E."/>
            <person name="Henrissat B."/>
            <person name="Kohler A."/>
            <person name="Grigoriev I.V."/>
            <person name="Martin F.M."/>
            <person name="Hacquard S."/>
        </authorList>
    </citation>
    <scope>NUCLEOTIDE SEQUENCE</scope>
    <source>
        <strain evidence="17">MPI-SDFR-AT-0117</strain>
    </source>
</reference>
<evidence type="ECO:0000256" key="9">
    <source>
        <dbReference type="ARBA" id="ARBA00023026"/>
    </source>
</evidence>
<evidence type="ECO:0000256" key="12">
    <source>
        <dbReference type="ARBA" id="ARBA00023326"/>
    </source>
</evidence>
<evidence type="ECO:0000256" key="8">
    <source>
        <dbReference type="ARBA" id="ARBA00023024"/>
    </source>
</evidence>
<gene>
    <name evidence="17" type="ORF">F5X68DRAFT_253709</name>
</gene>
<keyword evidence="11 13" id="KW-0326">Glycosidase</keyword>
<feature type="region of interest" description="Disordered" evidence="14">
    <location>
        <begin position="1"/>
        <end position="25"/>
    </location>
</feature>
<dbReference type="GO" id="GO:0006032">
    <property type="term" value="P:chitin catabolic process"/>
    <property type="evidence" value="ECO:0007669"/>
    <property type="project" value="UniProtKB-KW"/>
</dbReference>
<dbReference type="PANTHER" id="PTHR47700:SF2">
    <property type="entry name" value="CHITINASE"/>
    <property type="match status" value="1"/>
</dbReference>
<evidence type="ECO:0000259" key="15">
    <source>
        <dbReference type="PROSITE" id="PS51782"/>
    </source>
</evidence>
<keyword evidence="6" id="KW-0147">Chitin-binding</keyword>
<dbReference type="PROSITE" id="PS51910">
    <property type="entry name" value="GH18_2"/>
    <property type="match status" value="1"/>
</dbReference>
<dbReference type="PROSITE" id="PS51782">
    <property type="entry name" value="LYSM"/>
    <property type="match status" value="1"/>
</dbReference>
<dbReference type="Proteomes" id="UP000770015">
    <property type="component" value="Unassembled WGS sequence"/>
</dbReference>
<dbReference type="InterPro" id="IPR018392">
    <property type="entry name" value="LysM"/>
</dbReference>
<dbReference type="EC" id="3.2.1.14" evidence="4"/>
<sequence length="1167" mass="128504">MSKRSVQTEIRPGSDSRWETSGIAPRDNQTHASLVLMQSPLNWTYLHGAEALNRCKEPMLLSMVLDNRLDDPSKHTTIRACTASEEVQEAEEISNASPFAFGKPEKRALDEAELAATCATDMHKSANETTLYYHEWLTDAGSNVSGNISDTTTTLSKLQEYISTVADDCKPSFVLAKTRNAIVGLFTGSSVGKQSVAPLVGYLANYIKDKENYEAGRVAIQNCHGKRPSAWGIGVVADLQGNITAVQESLANWRDAKCIESPDTNMPWMETVLDIWSLKASTSTNGTLPESNSTLARRADECRALQVGSGDTCTTMAQRCGISLTRFQNFNTAKNFCDPLMDKVWACCTVGDVPDFRPKPDADGICYSYDIGDGDGCWDVADAYYLKVADIESLNKQTWGWGGCGNLQAGQKICLSKGNPPMPNTISNAICGPQKPNGESRGNKKLADMNPCPLNVCCNFWGQCGMDRDFCVEAPADTGAPGTLKPGANGCIANCGMQITNNKEGPASFSHIAYFEAWNKERDCLHMDVTDIDTKKYTHIHFSFPDVTPGDFKVDVSRWQKQFDMMKKMTGIKRIVSLGGWANSAELPNYYIMRQAVMAQNRGVFVANIVSFVNEHGLDGIDIDWEYPGAENLGEGVPPGEADEGANYLETLKMLKRRMGSKSVSIAAPASYWYLRGFPIKDIGAVVDYIVYMTYDLHGQWDHGNKWATTGCPSGDCLRSHVNLTETQTSLAMITKAGVPSKKVFVGIASYGRSFKMAKAGCTGVDCKYTGTRLLSNARPGMCTDTGGYIASAEIREILWNKEVLGAREWHDKESDSDIVVYQDTEWLAWMNDKTKQDRILYYQSINFGGVSDWAVDLDKDYGDSGIGSGDPDDSSLSGGRTCPLSKTYKDLDSLAVDDSVADDCKPVLALGVLETMLDELMAMYEDTNNGYDENFEAYRRIMKDSVKEAALRFFHWRTGGYANYFDCDVKDLEDSRKNWNGPCSNIDEGARDFLKSRLTITVKMRDESGFYNALEEETGAAADWVQFGMHKEPDYDHNNLCPGTLVIGGEITCKPPTYGLVVNGIPVLKDDFEIANPKDIIKEISGNLEEVRDGMAARFFDIVAGIWDGGNGDVLQVYSVPIFLLSQAVGSMQTANEMGAEIREQQKKDFITLIISALLFFIPFVG</sequence>
<dbReference type="InterPro" id="IPR053214">
    <property type="entry name" value="LysM12-like"/>
</dbReference>
<dbReference type="InterPro" id="IPR036861">
    <property type="entry name" value="Endochitinase-like_sf"/>
</dbReference>
<comment type="caution">
    <text evidence="17">The sequence shown here is derived from an EMBL/GenBank/DDBJ whole genome shotgun (WGS) entry which is preliminary data.</text>
</comment>
<dbReference type="InterPro" id="IPR017853">
    <property type="entry name" value="GH"/>
</dbReference>
<dbReference type="GO" id="GO:0000272">
    <property type="term" value="P:polysaccharide catabolic process"/>
    <property type="evidence" value="ECO:0007669"/>
    <property type="project" value="UniProtKB-KW"/>
</dbReference>
<organism evidence="17 18">
    <name type="scientific">Plectosphaerella plurivora</name>
    <dbReference type="NCBI Taxonomy" id="936078"/>
    <lineage>
        <taxon>Eukaryota</taxon>
        <taxon>Fungi</taxon>
        <taxon>Dikarya</taxon>
        <taxon>Ascomycota</taxon>
        <taxon>Pezizomycotina</taxon>
        <taxon>Sordariomycetes</taxon>
        <taxon>Hypocreomycetidae</taxon>
        <taxon>Glomerellales</taxon>
        <taxon>Plectosphaerellaceae</taxon>
        <taxon>Plectosphaerella</taxon>
    </lineage>
</organism>
<comment type="subcellular location">
    <subcellularLocation>
        <location evidence="2">Secreted</location>
    </subcellularLocation>
</comment>
<name>A0A9P8UQ72_9PEZI</name>
<dbReference type="PANTHER" id="PTHR47700">
    <property type="entry name" value="V CHITINASE, PUTATIVE (AFU_ORTHOLOGUE AFUA_6G13720)-RELATED"/>
    <property type="match status" value="1"/>
</dbReference>
<proteinExistence type="inferred from homology"/>
<keyword evidence="8" id="KW-0146">Chitin degradation</keyword>
<evidence type="ECO:0000256" key="3">
    <source>
        <dbReference type="ARBA" id="ARBA00008682"/>
    </source>
</evidence>
<dbReference type="CDD" id="cd02878">
    <property type="entry name" value="GH18_zymocin_alpha"/>
    <property type="match status" value="1"/>
</dbReference>
<keyword evidence="9" id="KW-0843">Virulence</keyword>
<dbReference type="Gene3D" id="3.10.350.10">
    <property type="entry name" value="LysM domain"/>
    <property type="match status" value="2"/>
</dbReference>
<dbReference type="AlphaFoldDB" id="A0A9P8UQ72"/>
<dbReference type="InterPro" id="IPR036779">
    <property type="entry name" value="LysM_dom_sf"/>
</dbReference>
<keyword evidence="10" id="KW-0119">Carbohydrate metabolism</keyword>
<keyword evidence="7 13" id="KW-0378">Hydrolase</keyword>
<dbReference type="InterPro" id="IPR011583">
    <property type="entry name" value="Chitinase_II/V-like_cat"/>
</dbReference>
<dbReference type="GO" id="GO:0005576">
    <property type="term" value="C:extracellular region"/>
    <property type="evidence" value="ECO:0007669"/>
    <property type="project" value="UniProtKB-SubCell"/>
</dbReference>
<evidence type="ECO:0000256" key="11">
    <source>
        <dbReference type="ARBA" id="ARBA00023295"/>
    </source>
</evidence>